<proteinExistence type="predicted"/>
<dbReference type="EMBL" id="SLZZ01000011">
    <property type="protein sequence ID" value="TCS78502.1"/>
    <property type="molecule type" value="Genomic_DNA"/>
</dbReference>
<dbReference type="RefSeq" id="WP_334160293.1">
    <property type="nucleotide sequence ID" value="NZ_DAITGU010000193.1"/>
</dbReference>
<keyword evidence="1" id="KW-0472">Membrane</keyword>
<protein>
    <submittedName>
        <fullName evidence="2">Uncharacterized protein</fullName>
    </submittedName>
</protein>
<evidence type="ECO:0000313" key="2">
    <source>
        <dbReference type="EMBL" id="TCS78502.1"/>
    </source>
</evidence>
<keyword evidence="1" id="KW-1133">Transmembrane helix</keyword>
<dbReference type="Proteomes" id="UP000295726">
    <property type="component" value="Unassembled WGS sequence"/>
</dbReference>
<reference evidence="2 3" key="1">
    <citation type="submission" date="2019-03" db="EMBL/GenBank/DDBJ databases">
        <title>Genomic Encyclopedia of Type Strains, Phase IV (KMG-IV): sequencing the most valuable type-strain genomes for metagenomic binning, comparative biology and taxonomic classification.</title>
        <authorList>
            <person name="Goeker M."/>
        </authorList>
    </citation>
    <scope>NUCLEOTIDE SEQUENCE [LARGE SCALE GENOMIC DNA]</scope>
    <source>
        <strain evidence="2 3">DSM 29489</strain>
    </source>
</reference>
<keyword evidence="3" id="KW-1185">Reference proteome</keyword>
<accession>A0A4V2URR6</accession>
<evidence type="ECO:0000256" key="1">
    <source>
        <dbReference type="SAM" id="Phobius"/>
    </source>
</evidence>
<comment type="caution">
    <text evidence="2">The sequence shown here is derived from an EMBL/GenBank/DDBJ whole genome shotgun (WGS) entry which is preliminary data.</text>
</comment>
<dbReference type="AlphaFoldDB" id="A0A4V2URR6"/>
<feature type="transmembrane region" description="Helical" evidence="1">
    <location>
        <begin position="46"/>
        <end position="67"/>
    </location>
</feature>
<name>A0A4V2URR6_9FIRM</name>
<organism evidence="2 3">
    <name type="scientific">Muricomes intestini</name>
    <dbReference type="NCBI Taxonomy" id="1796634"/>
    <lineage>
        <taxon>Bacteria</taxon>
        <taxon>Bacillati</taxon>
        <taxon>Bacillota</taxon>
        <taxon>Clostridia</taxon>
        <taxon>Lachnospirales</taxon>
        <taxon>Lachnospiraceae</taxon>
        <taxon>Muricomes</taxon>
    </lineage>
</organism>
<sequence length="68" mass="7918">MRARDRPKPALTCRQCKFYNRCMESSRLYPCQEFQPRKEDMSPIDWMVIGALIIGIYAGMILSYIALA</sequence>
<keyword evidence="1" id="KW-0812">Transmembrane</keyword>
<gene>
    <name evidence="2" type="ORF">EDD59_11127</name>
</gene>
<evidence type="ECO:0000313" key="3">
    <source>
        <dbReference type="Proteomes" id="UP000295726"/>
    </source>
</evidence>